<dbReference type="OrthoDB" id="9802264at2"/>
<accession>A0A1I6ZNM9</accession>
<evidence type="ECO:0000256" key="2">
    <source>
        <dbReference type="ARBA" id="ARBA00005417"/>
    </source>
</evidence>
<dbReference type="PANTHER" id="PTHR43297">
    <property type="entry name" value="OLIGOPEPTIDE TRANSPORT ATP-BINDING PROTEIN APPD"/>
    <property type="match status" value="1"/>
</dbReference>
<dbReference type="STRING" id="999627.SAMN05216236_104222"/>
<reference evidence="9 10" key="1">
    <citation type="submission" date="2016-10" db="EMBL/GenBank/DDBJ databases">
        <authorList>
            <person name="de Groot N.N."/>
        </authorList>
    </citation>
    <scope>NUCLEOTIDE SEQUENCE [LARGE SCALE GENOMIC DNA]</scope>
    <source>
        <strain evidence="9 10">CGMCC 1.10959</strain>
    </source>
</reference>
<feature type="domain" description="ABC transporter" evidence="8">
    <location>
        <begin position="289"/>
        <end position="534"/>
    </location>
</feature>
<dbReference type="GO" id="GO:0016887">
    <property type="term" value="F:ATP hydrolysis activity"/>
    <property type="evidence" value="ECO:0007669"/>
    <property type="project" value="InterPro"/>
</dbReference>
<dbReference type="FunFam" id="3.40.50.300:FF:000016">
    <property type="entry name" value="Oligopeptide ABC transporter ATP-binding component"/>
    <property type="match status" value="1"/>
</dbReference>
<dbReference type="PANTHER" id="PTHR43297:SF2">
    <property type="entry name" value="DIPEPTIDE TRANSPORT ATP-BINDING PROTEIN DPPD"/>
    <property type="match status" value="1"/>
</dbReference>
<dbReference type="GO" id="GO:0005524">
    <property type="term" value="F:ATP binding"/>
    <property type="evidence" value="ECO:0007669"/>
    <property type="project" value="UniProtKB-KW"/>
</dbReference>
<dbReference type="PROSITE" id="PS00211">
    <property type="entry name" value="ABC_TRANSPORTER_1"/>
    <property type="match status" value="2"/>
</dbReference>
<dbReference type="InterPro" id="IPR003439">
    <property type="entry name" value="ABC_transporter-like_ATP-bd"/>
</dbReference>
<dbReference type="GO" id="GO:0005886">
    <property type="term" value="C:plasma membrane"/>
    <property type="evidence" value="ECO:0007669"/>
    <property type="project" value="UniProtKB-SubCell"/>
</dbReference>
<evidence type="ECO:0000259" key="8">
    <source>
        <dbReference type="PROSITE" id="PS50893"/>
    </source>
</evidence>
<evidence type="ECO:0000313" key="10">
    <source>
        <dbReference type="Proteomes" id="UP000182466"/>
    </source>
</evidence>
<dbReference type="GO" id="GO:0015833">
    <property type="term" value="P:peptide transport"/>
    <property type="evidence" value="ECO:0007669"/>
    <property type="project" value="InterPro"/>
</dbReference>
<dbReference type="InterPro" id="IPR013563">
    <property type="entry name" value="Oligopep_ABC_C"/>
</dbReference>
<keyword evidence="6 9" id="KW-0067">ATP-binding</keyword>
<proteinExistence type="inferred from homology"/>
<evidence type="ECO:0000256" key="6">
    <source>
        <dbReference type="ARBA" id="ARBA00022840"/>
    </source>
</evidence>
<dbReference type="NCBIfam" id="NF008453">
    <property type="entry name" value="PRK11308.1"/>
    <property type="match status" value="2"/>
</dbReference>
<dbReference type="CDD" id="cd03257">
    <property type="entry name" value="ABC_NikE_OppD_transporters"/>
    <property type="match status" value="2"/>
</dbReference>
<dbReference type="Pfam" id="PF00005">
    <property type="entry name" value="ABC_tran"/>
    <property type="match status" value="2"/>
</dbReference>
<feature type="domain" description="ABC transporter" evidence="8">
    <location>
        <begin position="17"/>
        <end position="266"/>
    </location>
</feature>
<keyword evidence="5" id="KW-0547">Nucleotide-binding</keyword>
<dbReference type="InterPro" id="IPR050388">
    <property type="entry name" value="ABC_Ni/Peptide_Import"/>
</dbReference>
<keyword evidence="7" id="KW-0472">Membrane</keyword>
<comment type="subcellular location">
    <subcellularLocation>
        <location evidence="1">Cell inner membrane</location>
        <topology evidence="1">Peripheral membrane protein</topology>
    </subcellularLocation>
</comment>
<evidence type="ECO:0000313" key="9">
    <source>
        <dbReference type="EMBL" id="SFT64318.1"/>
    </source>
</evidence>
<evidence type="ECO:0000256" key="3">
    <source>
        <dbReference type="ARBA" id="ARBA00022448"/>
    </source>
</evidence>
<evidence type="ECO:0000256" key="4">
    <source>
        <dbReference type="ARBA" id="ARBA00022475"/>
    </source>
</evidence>
<dbReference type="SUPFAM" id="SSF52540">
    <property type="entry name" value="P-loop containing nucleoside triphosphate hydrolases"/>
    <property type="match status" value="2"/>
</dbReference>
<protein>
    <submittedName>
        <fullName evidence="9">Peptide/nickel transport system ATP-binding protein</fullName>
    </submittedName>
</protein>
<dbReference type="AlphaFoldDB" id="A0A1I6ZNM9"/>
<evidence type="ECO:0000256" key="1">
    <source>
        <dbReference type="ARBA" id="ARBA00004417"/>
    </source>
</evidence>
<dbReference type="GO" id="GO:0055085">
    <property type="term" value="P:transmembrane transport"/>
    <property type="evidence" value="ECO:0007669"/>
    <property type="project" value="UniProtKB-ARBA"/>
</dbReference>
<dbReference type="SMART" id="SM00382">
    <property type="entry name" value="AAA"/>
    <property type="match status" value="2"/>
</dbReference>
<dbReference type="Gene3D" id="3.40.50.300">
    <property type="entry name" value="P-loop containing nucleotide triphosphate hydrolases"/>
    <property type="match status" value="2"/>
</dbReference>
<dbReference type="PROSITE" id="PS50893">
    <property type="entry name" value="ABC_TRANSPORTER_2"/>
    <property type="match status" value="2"/>
</dbReference>
<dbReference type="InterPro" id="IPR017871">
    <property type="entry name" value="ABC_transporter-like_CS"/>
</dbReference>
<dbReference type="eggNOG" id="COG4172">
    <property type="taxonomic scope" value="Bacteria"/>
</dbReference>
<comment type="similarity">
    <text evidence="2">Belongs to the ABC transporter superfamily.</text>
</comment>
<dbReference type="InterPro" id="IPR003593">
    <property type="entry name" value="AAA+_ATPase"/>
</dbReference>
<dbReference type="NCBIfam" id="NF007739">
    <property type="entry name" value="PRK10419.1"/>
    <property type="match status" value="2"/>
</dbReference>
<dbReference type="EMBL" id="FPAW01000004">
    <property type="protein sequence ID" value="SFT64318.1"/>
    <property type="molecule type" value="Genomic_DNA"/>
</dbReference>
<dbReference type="Proteomes" id="UP000182466">
    <property type="component" value="Unassembled WGS sequence"/>
</dbReference>
<evidence type="ECO:0000256" key="7">
    <source>
        <dbReference type="ARBA" id="ARBA00023136"/>
    </source>
</evidence>
<gene>
    <name evidence="9" type="ORF">SAMN05216236_104222</name>
</gene>
<keyword evidence="4" id="KW-1003">Cell membrane</keyword>
<keyword evidence="10" id="KW-1185">Reference proteome</keyword>
<organism evidence="9 10">
    <name type="scientific">Sedimentitalea nanhaiensis</name>
    <dbReference type="NCBI Taxonomy" id="999627"/>
    <lineage>
        <taxon>Bacteria</taxon>
        <taxon>Pseudomonadati</taxon>
        <taxon>Pseudomonadota</taxon>
        <taxon>Alphaproteobacteria</taxon>
        <taxon>Rhodobacterales</taxon>
        <taxon>Paracoccaceae</taxon>
        <taxon>Sedimentitalea</taxon>
    </lineage>
</organism>
<dbReference type="RefSeq" id="WP_027261629.1">
    <property type="nucleotide sequence ID" value="NZ_FPAW01000004.1"/>
</dbReference>
<dbReference type="InterPro" id="IPR027417">
    <property type="entry name" value="P-loop_NTPase"/>
</dbReference>
<sequence>MEFKSKDFSNAPRVLKIRKLKVGLTGRPNAAPVLDGIDLDIRAGETHCLVGESGSGKSVTSLAAMGLLPKGALEVQGGLIDLEGFEITSASPSQMRELRARRIAMIFQEPMTALNPVIRVGEQILEVLNTHSDLSPSEAKKLTLDMMEQVHLPDVERIYSAFPHQLSGGQRQRIMIAMALILDPDLLIADEPTTALDVTTQLQILKLIAEMQERHGTAVLFITHDMGVVAEIADTVSVMQKGRIVERAPIRELLTDPKEAYTRKLLTAVPNLAPRPARGDVAEKDVVTVQGLDMAYGGGGFFRKSDRVKAARDVNFSIPPGRTLGIVGESGSGKSTVARCIMRLIDPTAGKITVAGTEIARLSRRQLQPHRKHLQIVFQDPYRSLNPRWTVARSLCEGPINFGTSRDEAMTKAAELMELVDLPRDALDRYPHQFSGGQRQRIAIARAVAMKPDLLVADEAVSALDVSVQAQVLDLLDDIQEKFGVAMLFITHDLRVAAQICDDVLVMQKGFVVEHGPAGQVLSTPRHDYTRNLINAAPGRNWDFSNYRALDHAPAPKGAIA</sequence>
<keyword evidence="3" id="KW-0813">Transport</keyword>
<name>A0A1I6ZNM9_9RHOB</name>
<evidence type="ECO:0000256" key="5">
    <source>
        <dbReference type="ARBA" id="ARBA00022741"/>
    </source>
</evidence>
<dbReference type="Pfam" id="PF08352">
    <property type="entry name" value="oligo_HPY"/>
    <property type="match status" value="2"/>
</dbReference>